<name>D7UCQ5_VITVI</name>
<keyword evidence="2" id="KW-1185">Reference proteome</keyword>
<dbReference type="HOGENOM" id="CLU_3145540_0_0_1"/>
<dbReference type="PaxDb" id="29760-VIT_15s0046g00830.t01"/>
<evidence type="ECO:0000313" key="2">
    <source>
        <dbReference type="Proteomes" id="UP000009183"/>
    </source>
</evidence>
<proteinExistence type="predicted"/>
<dbReference type="Proteomes" id="UP000009183">
    <property type="component" value="Chromosome 15"/>
</dbReference>
<dbReference type="EMBL" id="FN596755">
    <property type="protein sequence ID" value="CBI40520.3"/>
    <property type="molecule type" value="Genomic_DNA"/>
</dbReference>
<sequence length="49" mass="5728">MSTYLIIYGNGFTLWEETTVKKGKAGKKNVVEKFIRINHLGKRTRASWR</sequence>
<dbReference type="AlphaFoldDB" id="D7UCQ5"/>
<evidence type="ECO:0000313" key="1">
    <source>
        <dbReference type="EMBL" id="CBI40520.3"/>
    </source>
</evidence>
<accession>D7UCQ5</accession>
<protein>
    <submittedName>
        <fullName evidence="1">Uncharacterized protein</fullName>
    </submittedName>
</protein>
<dbReference type="InParanoid" id="D7UCQ5"/>
<reference evidence="2" key="1">
    <citation type="journal article" date="2007" name="Nature">
        <title>The grapevine genome sequence suggests ancestral hexaploidization in major angiosperm phyla.</title>
        <authorList>
            <consortium name="The French-Italian Public Consortium for Grapevine Genome Characterization."/>
            <person name="Jaillon O."/>
            <person name="Aury J.-M."/>
            <person name="Noel B."/>
            <person name="Policriti A."/>
            <person name="Clepet C."/>
            <person name="Casagrande A."/>
            <person name="Choisne N."/>
            <person name="Aubourg S."/>
            <person name="Vitulo N."/>
            <person name="Jubin C."/>
            <person name="Vezzi A."/>
            <person name="Legeai F."/>
            <person name="Hugueney P."/>
            <person name="Dasilva C."/>
            <person name="Horner D."/>
            <person name="Mica E."/>
            <person name="Jublot D."/>
            <person name="Poulain J."/>
            <person name="Bruyere C."/>
            <person name="Billault A."/>
            <person name="Segurens B."/>
            <person name="Gouyvenoux M."/>
            <person name="Ugarte E."/>
            <person name="Cattonaro F."/>
            <person name="Anthouard V."/>
            <person name="Vico V."/>
            <person name="Del Fabbro C."/>
            <person name="Alaux M."/>
            <person name="Di Gaspero G."/>
            <person name="Dumas V."/>
            <person name="Felice N."/>
            <person name="Paillard S."/>
            <person name="Juman I."/>
            <person name="Moroldo M."/>
            <person name="Scalabrin S."/>
            <person name="Canaguier A."/>
            <person name="Le Clainche I."/>
            <person name="Malacrida G."/>
            <person name="Durand E."/>
            <person name="Pesole G."/>
            <person name="Laucou V."/>
            <person name="Chatelet P."/>
            <person name="Merdinoglu D."/>
            <person name="Delledonne M."/>
            <person name="Pezzotti M."/>
            <person name="Lecharny A."/>
            <person name="Scarpelli C."/>
            <person name="Artiguenave F."/>
            <person name="Pe M.E."/>
            <person name="Valle G."/>
            <person name="Morgante M."/>
            <person name="Caboche M."/>
            <person name="Adam-Blondon A.-F."/>
            <person name="Weissenbach J."/>
            <person name="Quetier F."/>
            <person name="Wincker P."/>
        </authorList>
    </citation>
    <scope>NUCLEOTIDE SEQUENCE [LARGE SCALE GENOMIC DNA]</scope>
    <source>
        <strain evidence="2">cv. Pinot noir / PN40024</strain>
    </source>
</reference>
<organism evidence="1 2">
    <name type="scientific">Vitis vinifera</name>
    <name type="common">Grape</name>
    <dbReference type="NCBI Taxonomy" id="29760"/>
    <lineage>
        <taxon>Eukaryota</taxon>
        <taxon>Viridiplantae</taxon>
        <taxon>Streptophyta</taxon>
        <taxon>Embryophyta</taxon>
        <taxon>Tracheophyta</taxon>
        <taxon>Spermatophyta</taxon>
        <taxon>Magnoliopsida</taxon>
        <taxon>eudicotyledons</taxon>
        <taxon>Gunneridae</taxon>
        <taxon>Pentapetalae</taxon>
        <taxon>rosids</taxon>
        <taxon>Vitales</taxon>
        <taxon>Vitaceae</taxon>
        <taxon>Viteae</taxon>
        <taxon>Vitis</taxon>
    </lineage>
</organism>
<gene>
    <name evidence="1" type="ordered locus">VIT_15s0046g00830</name>
</gene>